<protein>
    <recommendedName>
        <fullName evidence="7">Ankyrin</fullName>
    </recommendedName>
</protein>
<evidence type="ECO:0008006" key="7">
    <source>
        <dbReference type="Google" id="ProtNLM"/>
    </source>
</evidence>
<sequence length="312" mass="34385">MLSFSPSEPQTPQHSQPCNNAAPTPTTTSLPKLPFELVASIAKWTDPVTGRSTQVACKTLSKLISRKVLSRTDASWYLLNKGDTACWSWAAKHGHIHIIHNLLPTTTAGNPGATQDLCDRGLRTAAGRGHIDIVKVMLDAGANLHATDSGPNPLYNAETLELSPERHSILLEMGVESLWHSNNWQSLKHAYDLDSPCHVVRRFFATRPFSEAELYIPGEMLLQAAGMGWTNIVTLLLEVGADVHLHNDYPLLRAASKWHADTVRALLVRGADISAKDFQAYSYARVYGRKEVINIFHAASMQRPVDILVQKG</sequence>
<organism evidence="5 6">
    <name type="scientific">Rhizophlyctis rosea</name>
    <dbReference type="NCBI Taxonomy" id="64517"/>
    <lineage>
        <taxon>Eukaryota</taxon>
        <taxon>Fungi</taxon>
        <taxon>Fungi incertae sedis</taxon>
        <taxon>Chytridiomycota</taxon>
        <taxon>Chytridiomycota incertae sedis</taxon>
        <taxon>Chytridiomycetes</taxon>
        <taxon>Rhizophlyctidales</taxon>
        <taxon>Rhizophlyctidaceae</taxon>
        <taxon>Rhizophlyctis</taxon>
    </lineage>
</organism>
<proteinExistence type="predicted"/>
<feature type="repeat" description="ANK" evidence="3">
    <location>
        <begin position="246"/>
        <end position="278"/>
    </location>
</feature>
<dbReference type="InterPro" id="IPR050889">
    <property type="entry name" value="Dendritic_Spine_Reg/Scaffold"/>
</dbReference>
<dbReference type="InterPro" id="IPR002110">
    <property type="entry name" value="Ankyrin_rpt"/>
</dbReference>
<dbReference type="PROSITE" id="PS50088">
    <property type="entry name" value="ANK_REPEAT"/>
    <property type="match status" value="2"/>
</dbReference>
<evidence type="ECO:0000256" key="2">
    <source>
        <dbReference type="ARBA" id="ARBA00023043"/>
    </source>
</evidence>
<evidence type="ECO:0000256" key="4">
    <source>
        <dbReference type="SAM" id="MobiDB-lite"/>
    </source>
</evidence>
<feature type="region of interest" description="Disordered" evidence="4">
    <location>
        <begin position="1"/>
        <end position="26"/>
    </location>
</feature>
<keyword evidence="1" id="KW-0677">Repeat</keyword>
<evidence type="ECO:0000313" key="6">
    <source>
        <dbReference type="Proteomes" id="UP001212841"/>
    </source>
</evidence>
<evidence type="ECO:0000256" key="1">
    <source>
        <dbReference type="ARBA" id="ARBA00022737"/>
    </source>
</evidence>
<dbReference type="PROSITE" id="PS50297">
    <property type="entry name" value="ANK_REP_REGION"/>
    <property type="match status" value="2"/>
</dbReference>
<dbReference type="SMART" id="SM00248">
    <property type="entry name" value="ANK"/>
    <property type="match status" value="3"/>
</dbReference>
<evidence type="ECO:0000256" key="3">
    <source>
        <dbReference type="PROSITE-ProRule" id="PRU00023"/>
    </source>
</evidence>
<name>A0AAD5SBC6_9FUNG</name>
<dbReference type="PANTHER" id="PTHR24166">
    <property type="entry name" value="ROLLING PEBBLES, ISOFORM B"/>
    <property type="match status" value="1"/>
</dbReference>
<keyword evidence="2 3" id="KW-0040">ANK repeat</keyword>
<feature type="compositionally biased region" description="Polar residues" evidence="4">
    <location>
        <begin position="1"/>
        <end position="18"/>
    </location>
</feature>
<dbReference type="SUPFAM" id="SSF48403">
    <property type="entry name" value="Ankyrin repeat"/>
    <property type="match status" value="1"/>
</dbReference>
<dbReference type="Pfam" id="PF00023">
    <property type="entry name" value="Ank"/>
    <property type="match status" value="2"/>
</dbReference>
<accession>A0AAD5SBC6</accession>
<feature type="repeat" description="ANK" evidence="3">
    <location>
        <begin position="122"/>
        <end position="149"/>
    </location>
</feature>
<dbReference type="PANTHER" id="PTHR24166:SF48">
    <property type="entry name" value="PROTEIN VAPYRIN"/>
    <property type="match status" value="1"/>
</dbReference>
<comment type="caution">
    <text evidence="5">The sequence shown here is derived from an EMBL/GenBank/DDBJ whole genome shotgun (WGS) entry which is preliminary data.</text>
</comment>
<dbReference type="InterPro" id="IPR036770">
    <property type="entry name" value="Ankyrin_rpt-contain_sf"/>
</dbReference>
<dbReference type="Proteomes" id="UP001212841">
    <property type="component" value="Unassembled WGS sequence"/>
</dbReference>
<evidence type="ECO:0000313" key="5">
    <source>
        <dbReference type="EMBL" id="KAJ3049740.1"/>
    </source>
</evidence>
<dbReference type="Gene3D" id="1.25.40.20">
    <property type="entry name" value="Ankyrin repeat-containing domain"/>
    <property type="match status" value="2"/>
</dbReference>
<dbReference type="AlphaFoldDB" id="A0AAD5SBC6"/>
<keyword evidence="6" id="KW-1185">Reference proteome</keyword>
<gene>
    <name evidence="5" type="ORF">HK097_009298</name>
</gene>
<dbReference type="EMBL" id="JADGJD010000601">
    <property type="protein sequence ID" value="KAJ3049740.1"/>
    <property type="molecule type" value="Genomic_DNA"/>
</dbReference>
<reference evidence="5" key="1">
    <citation type="submission" date="2020-05" db="EMBL/GenBank/DDBJ databases">
        <title>Phylogenomic resolution of chytrid fungi.</title>
        <authorList>
            <person name="Stajich J.E."/>
            <person name="Amses K."/>
            <person name="Simmons R."/>
            <person name="Seto K."/>
            <person name="Myers J."/>
            <person name="Bonds A."/>
            <person name="Quandt C.A."/>
            <person name="Barry K."/>
            <person name="Liu P."/>
            <person name="Grigoriev I."/>
            <person name="Longcore J.E."/>
            <person name="James T.Y."/>
        </authorList>
    </citation>
    <scope>NUCLEOTIDE SEQUENCE</scope>
    <source>
        <strain evidence="5">JEL0318</strain>
    </source>
</reference>